<dbReference type="AlphaFoldDB" id="A0AA36BGH1"/>
<evidence type="ECO:0000313" key="2">
    <source>
        <dbReference type="EMBL" id="CAI9733619.1"/>
    </source>
</evidence>
<proteinExistence type="predicted"/>
<keyword evidence="1" id="KW-0812">Transmembrane</keyword>
<dbReference type="EMBL" id="OX597828">
    <property type="protein sequence ID" value="CAI9733619.1"/>
    <property type="molecule type" value="Genomic_DNA"/>
</dbReference>
<keyword evidence="3" id="KW-1185">Reference proteome</keyword>
<organism evidence="2 3">
    <name type="scientific">Octopus vulgaris</name>
    <name type="common">Common octopus</name>
    <dbReference type="NCBI Taxonomy" id="6645"/>
    <lineage>
        <taxon>Eukaryota</taxon>
        <taxon>Metazoa</taxon>
        <taxon>Spiralia</taxon>
        <taxon>Lophotrochozoa</taxon>
        <taxon>Mollusca</taxon>
        <taxon>Cephalopoda</taxon>
        <taxon>Coleoidea</taxon>
        <taxon>Octopodiformes</taxon>
        <taxon>Octopoda</taxon>
        <taxon>Incirrata</taxon>
        <taxon>Octopodidae</taxon>
        <taxon>Octopus</taxon>
    </lineage>
</organism>
<name>A0AA36BGH1_OCTVU</name>
<evidence type="ECO:0000313" key="3">
    <source>
        <dbReference type="Proteomes" id="UP001162480"/>
    </source>
</evidence>
<keyword evidence="1" id="KW-1133">Transmembrane helix</keyword>
<feature type="transmembrane region" description="Helical" evidence="1">
    <location>
        <begin position="20"/>
        <end position="53"/>
    </location>
</feature>
<accession>A0AA36BGH1</accession>
<dbReference type="Proteomes" id="UP001162480">
    <property type="component" value="Chromosome 15"/>
</dbReference>
<reference evidence="2" key="1">
    <citation type="submission" date="2023-08" db="EMBL/GenBank/DDBJ databases">
        <authorList>
            <person name="Alioto T."/>
            <person name="Alioto T."/>
            <person name="Gomez Garrido J."/>
        </authorList>
    </citation>
    <scope>NUCLEOTIDE SEQUENCE</scope>
</reference>
<sequence length="128" mass="14225">MRKHLLKSYLVKNAGDVFAAGVVSIASAAVVSGVVVVLAVANFAVLVINIAFFPGIKKYTYDIDILLITVDNTDFFARTKLAEKAGCMAQLLQRIRSICNVVFNRQYYAVYYKTYGSWYGKTVPNLEK</sequence>
<evidence type="ECO:0000256" key="1">
    <source>
        <dbReference type="SAM" id="Phobius"/>
    </source>
</evidence>
<protein>
    <submittedName>
        <fullName evidence="2">Uncharacterized protein</fullName>
    </submittedName>
</protein>
<keyword evidence="1" id="KW-0472">Membrane</keyword>
<gene>
    <name evidence="2" type="ORF">OCTVUL_1B018435</name>
</gene>